<dbReference type="SUPFAM" id="SSF48371">
    <property type="entry name" value="ARM repeat"/>
    <property type="match status" value="1"/>
</dbReference>
<evidence type="ECO:0000256" key="4">
    <source>
        <dbReference type="SAM" id="MobiDB-lite"/>
    </source>
</evidence>
<dbReference type="InterPro" id="IPR021850">
    <property type="entry name" value="Symplekin/Pta1"/>
</dbReference>
<dbReference type="InterPro" id="IPR011989">
    <property type="entry name" value="ARM-like"/>
</dbReference>
<dbReference type="Proteomes" id="UP000383932">
    <property type="component" value="Unassembled WGS sequence"/>
</dbReference>
<dbReference type="Pfam" id="PF12295">
    <property type="entry name" value="Symplekin_C"/>
    <property type="match status" value="1"/>
</dbReference>
<dbReference type="OrthoDB" id="331600at2759"/>
<feature type="compositionally biased region" description="Pro residues" evidence="4">
    <location>
        <begin position="328"/>
        <end position="338"/>
    </location>
</feature>
<dbReference type="PANTHER" id="PTHR15245">
    <property type="entry name" value="SYMPLEKIN-RELATED"/>
    <property type="match status" value="1"/>
</dbReference>
<dbReference type="PANTHER" id="PTHR15245:SF20">
    <property type="entry name" value="SYMPLEKIN"/>
    <property type="match status" value="1"/>
</dbReference>
<dbReference type="Pfam" id="PF11935">
    <property type="entry name" value="SYMPK_PTA1_N"/>
    <property type="match status" value="1"/>
</dbReference>
<evidence type="ECO:0000256" key="2">
    <source>
        <dbReference type="ARBA" id="ARBA00022664"/>
    </source>
</evidence>
<evidence type="ECO:0000313" key="8">
    <source>
        <dbReference type="Proteomes" id="UP000383932"/>
    </source>
</evidence>
<keyword evidence="3" id="KW-0539">Nucleus</keyword>
<comment type="subcellular location">
    <subcellularLocation>
        <location evidence="1">Nucleus</location>
    </subcellularLocation>
</comment>
<dbReference type="InterPro" id="IPR022075">
    <property type="entry name" value="Symplekin_C"/>
</dbReference>
<proteinExistence type="predicted"/>
<sequence length="1039" mass="113183">MDPNAFNAALNAPPGSAEQIHILSELRMVLEQQQSTIPIFLTTLAARVLVQPGESIVKQWMLDLLLFGLTQSSLVAENRAQIASSTLDVQIGLVGESATGYVKGGIQCLAASYPLLFRVFCTNRSARQQWDALTAAKARILALLDDASVALGVRLSAIKFMQRAILVQTRGVNDPRLQNKSDPNLTMCPSDHPFISPTGLETEGGELVKKCIMTLYTCSNVDLLSALINTLAALFKLRPTFAHLIIQAVLTWTPQVAMGSQSPMSVRSAEKSIKILSPQGAPYTRQIADAIQAQTARMEAAAQEARRKRALEAAEASEAAKRTRLEVVPPPQPTPPSAPAVSTPEPQAPTLTFANFDFSTLPLPLVVDILIANLVVLSDERLVAAIAARRAGLSRVPAAVPPPPVPVQPTDVVAPTPQIPLSASQLESQTQAEPEPVVKEEPLDPLKMDIDDDDLEYEPDKLVISSAEADEAVEEQVKVLLDPSGFTLPAPKDLSDSARNGLVRSAVTRIWDAGEESTSREVGIRAASQVAVGLAPEEMWMLLVVRMISRGPGSPSGNGDGRALVHNLAFREDGMRQLLFDYLLGDFGARMGVGFAALREFIQLRPPVRSEAMRILLDLTAHPEKVTRNAAINTVRRWVPDGEPMNGQITTFAKKLLKQLQVRPSEAGAAADPFEGDFPRYLPPKLELPAKKSEVIQHVELMFALSVRLPGFLDEIFAAYVHMEPTVQEAMQDLLAPLVRSLGPTNAKLLTLIKTFEPGAESLILRITKILTENGRPNANLVSLVKELIAERDLDARFLMPIIGEMDKPDIVKNLPRIVSMLNGKPEPKALVKSAFQAIVAAPPESFTKGSSNQPRMKQSEQLTPVDLMVLLHEDKEIGIKPAMEDRIAAIGICFQIVDVFRSDVLAAVMQQLLDSATLPTLFLRTVIQAVTTYKNLVGFVSTTLLSRLITKKIWTNPPLWEGFIRCAKVIAPASFGALLQLPREQLKELISKQPALKEDLREYVIRRAGPKARLLEVFSEQPEQAPSSAPADPQPGQA</sequence>
<protein>
    <submittedName>
        <fullName evidence="7">Cleavage/polyadenylation specificity factor</fullName>
    </submittedName>
</protein>
<dbReference type="Gene3D" id="1.25.10.10">
    <property type="entry name" value="Leucine-rich Repeat Variant"/>
    <property type="match status" value="1"/>
</dbReference>
<evidence type="ECO:0000259" key="6">
    <source>
        <dbReference type="Pfam" id="PF12295"/>
    </source>
</evidence>
<gene>
    <name evidence="7" type="ORF">CTheo_4140</name>
</gene>
<name>A0A5N5QKZ9_9AGAM</name>
<reference evidence="7 8" key="1">
    <citation type="journal article" date="2019" name="Fungal Biol. Biotechnol.">
        <title>Draft genome sequence of fastidious pathogen Ceratobasidium theobromae, which causes vascular-streak dieback in Theobroma cacao.</title>
        <authorList>
            <person name="Ali S.S."/>
            <person name="Asman A."/>
            <person name="Shao J."/>
            <person name="Firmansyah A.P."/>
            <person name="Susilo A.W."/>
            <person name="Rosmana A."/>
            <person name="McMahon P."/>
            <person name="Junaid M."/>
            <person name="Guest D."/>
            <person name="Kheng T.Y."/>
            <person name="Meinhardt L.W."/>
            <person name="Bailey B.A."/>
        </authorList>
    </citation>
    <scope>NUCLEOTIDE SEQUENCE [LARGE SCALE GENOMIC DNA]</scope>
    <source>
        <strain evidence="7 8">CT2</strain>
    </source>
</reference>
<comment type="caution">
    <text evidence="7">The sequence shown here is derived from an EMBL/GenBank/DDBJ whole genome shotgun (WGS) entry which is preliminary data.</text>
</comment>
<organism evidence="7 8">
    <name type="scientific">Ceratobasidium theobromae</name>
    <dbReference type="NCBI Taxonomy" id="1582974"/>
    <lineage>
        <taxon>Eukaryota</taxon>
        <taxon>Fungi</taxon>
        <taxon>Dikarya</taxon>
        <taxon>Basidiomycota</taxon>
        <taxon>Agaricomycotina</taxon>
        <taxon>Agaricomycetes</taxon>
        <taxon>Cantharellales</taxon>
        <taxon>Ceratobasidiaceae</taxon>
        <taxon>Ceratobasidium</taxon>
    </lineage>
</organism>
<keyword evidence="8" id="KW-1185">Reference proteome</keyword>
<dbReference type="AlphaFoldDB" id="A0A5N5QKZ9"/>
<feature type="domain" description="Symplekin C-terminal" evidence="6">
    <location>
        <begin position="795"/>
        <end position="993"/>
    </location>
</feature>
<dbReference type="InterPro" id="IPR032460">
    <property type="entry name" value="Symplekin/Pta1_N"/>
</dbReference>
<feature type="region of interest" description="Disordered" evidence="4">
    <location>
        <begin position="1020"/>
        <end position="1039"/>
    </location>
</feature>
<feature type="region of interest" description="Disordered" evidence="4">
    <location>
        <begin position="302"/>
        <end position="346"/>
    </location>
</feature>
<accession>A0A5N5QKZ9</accession>
<evidence type="ECO:0000256" key="3">
    <source>
        <dbReference type="ARBA" id="ARBA00023242"/>
    </source>
</evidence>
<evidence type="ECO:0000259" key="5">
    <source>
        <dbReference type="Pfam" id="PF11935"/>
    </source>
</evidence>
<keyword evidence="2" id="KW-0507">mRNA processing</keyword>
<feature type="domain" description="Symplekin/Pta1 N-terminal" evidence="5">
    <location>
        <begin position="102"/>
        <end position="308"/>
    </location>
</feature>
<dbReference type="GO" id="GO:0005847">
    <property type="term" value="C:mRNA cleavage and polyadenylation specificity factor complex"/>
    <property type="evidence" value="ECO:0007669"/>
    <property type="project" value="TreeGrafter"/>
</dbReference>
<evidence type="ECO:0000256" key="1">
    <source>
        <dbReference type="ARBA" id="ARBA00004123"/>
    </source>
</evidence>
<dbReference type="InterPro" id="IPR016024">
    <property type="entry name" value="ARM-type_fold"/>
</dbReference>
<dbReference type="EMBL" id="SSOP01000065">
    <property type="protein sequence ID" value="KAB5592432.1"/>
    <property type="molecule type" value="Genomic_DNA"/>
</dbReference>
<dbReference type="GO" id="GO:0006397">
    <property type="term" value="P:mRNA processing"/>
    <property type="evidence" value="ECO:0007669"/>
    <property type="project" value="UniProtKB-KW"/>
</dbReference>
<evidence type="ECO:0000313" key="7">
    <source>
        <dbReference type="EMBL" id="KAB5592432.1"/>
    </source>
</evidence>